<protein>
    <submittedName>
        <fullName evidence="2">Uncharacterized protein</fullName>
    </submittedName>
</protein>
<gene>
    <name evidence="2" type="ORF">SDC9_115877</name>
</gene>
<name>A0A645BU36_9ZZZZ</name>
<evidence type="ECO:0000313" key="2">
    <source>
        <dbReference type="EMBL" id="MPM68940.1"/>
    </source>
</evidence>
<accession>A0A645BU36</accession>
<proteinExistence type="predicted"/>
<feature type="compositionally biased region" description="Polar residues" evidence="1">
    <location>
        <begin position="81"/>
        <end position="95"/>
    </location>
</feature>
<comment type="caution">
    <text evidence="2">The sequence shown here is derived from an EMBL/GenBank/DDBJ whole genome shotgun (WGS) entry which is preliminary data.</text>
</comment>
<feature type="compositionally biased region" description="Basic and acidic residues" evidence="1">
    <location>
        <begin position="96"/>
        <end position="106"/>
    </location>
</feature>
<dbReference type="EMBL" id="VSSQ01022554">
    <property type="protein sequence ID" value="MPM68940.1"/>
    <property type="molecule type" value="Genomic_DNA"/>
</dbReference>
<dbReference type="AlphaFoldDB" id="A0A645BU36"/>
<feature type="region of interest" description="Disordered" evidence="1">
    <location>
        <begin position="79"/>
        <end position="151"/>
    </location>
</feature>
<reference evidence="2" key="1">
    <citation type="submission" date="2019-08" db="EMBL/GenBank/DDBJ databases">
        <authorList>
            <person name="Kucharzyk K."/>
            <person name="Murdoch R.W."/>
            <person name="Higgins S."/>
            <person name="Loffler F."/>
        </authorList>
    </citation>
    <scope>NUCLEOTIDE SEQUENCE</scope>
</reference>
<feature type="compositionally biased region" description="Basic and acidic residues" evidence="1">
    <location>
        <begin position="142"/>
        <end position="151"/>
    </location>
</feature>
<organism evidence="2">
    <name type="scientific">bioreactor metagenome</name>
    <dbReference type="NCBI Taxonomy" id="1076179"/>
    <lineage>
        <taxon>unclassified sequences</taxon>
        <taxon>metagenomes</taxon>
        <taxon>ecological metagenomes</taxon>
    </lineage>
</organism>
<evidence type="ECO:0000256" key="1">
    <source>
        <dbReference type="SAM" id="MobiDB-lite"/>
    </source>
</evidence>
<sequence length="151" mass="17079">MFLYNRLIYSLHSTCHVWIYSPLLDIAWADIKNGMVVSVSIRPVDLQVIIPRATEVSKTQQASDQQLISQQQQFAEQWQQISARRQQKVQSTSKTEGGKVHGDDKKKKNQKQGSQSGEGFDEQHSNDAKSSNNMLVQAADPMRGHLIDIKT</sequence>